<keyword evidence="10" id="KW-1185">Reference proteome</keyword>
<evidence type="ECO:0000313" key="10">
    <source>
        <dbReference type="Proteomes" id="UP001626550"/>
    </source>
</evidence>
<gene>
    <name evidence="9" type="primary">FITM2</name>
    <name evidence="9" type="ORF">Ciccas_002238</name>
</gene>
<dbReference type="GO" id="GO:0016787">
    <property type="term" value="F:hydrolase activity"/>
    <property type="evidence" value="ECO:0007669"/>
    <property type="project" value="UniProtKB-KW"/>
</dbReference>
<protein>
    <submittedName>
        <fullName evidence="9">Fat storage-inducing transmembrane protein 2</fullName>
    </submittedName>
</protein>
<evidence type="ECO:0000256" key="8">
    <source>
        <dbReference type="SAM" id="Phobius"/>
    </source>
</evidence>
<comment type="caution">
    <text evidence="9">The sequence shown here is derived from an EMBL/GenBank/DDBJ whole genome shotgun (WGS) entry which is preliminary data.</text>
</comment>
<dbReference type="GO" id="GO:0005789">
    <property type="term" value="C:endoplasmic reticulum membrane"/>
    <property type="evidence" value="ECO:0007669"/>
    <property type="project" value="UniProtKB-SubCell"/>
</dbReference>
<evidence type="ECO:0000256" key="7">
    <source>
        <dbReference type="ARBA" id="ARBA00023136"/>
    </source>
</evidence>
<feature type="transmembrane region" description="Helical" evidence="8">
    <location>
        <begin position="28"/>
        <end position="47"/>
    </location>
</feature>
<evidence type="ECO:0000256" key="4">
    <source>
        <dbReference type="ARBA" id="ARBA00022824"/>
    </source>
</evidence>
<dbReference type="InterPro" id="IPR019388">
    <property type="entry name" value="FIT"/>
</dbReference>
<evidence type="ECO:0000256" key="2">
    <source>
        <dbReference type="ARBA" id="ARBA00022692"/>
    </source>
</evidence>
<accession>A0ABD2QHU5</accession>
<dbReference type="PANTHER" id="PTHR23129:SF0">
    <property type="entry name" value="ACYL-COENZYME A DIPHOSPHATASE FITM2"/>
    <property type="match status" value="1"/>
</dbReference>
<evidence type="ECO:0000256" key="5">
    <source>
        <dbReference type="ARBA" id="ARBA00022989"/>
    </source>
</evidence>
<keyword evidence="6" id="KW-0443">Lipid metabolism</keyword>
<dbReference type="AlphaFoldDB" id="A0ABD2QHU5"/>
<feature type="transmembrane region" description="Helical" evidence="8">
    <location>
        <begin position="135"/>
        <end position="153"/>
    </location>
</feature>
<keyword evidence="3" id="KW-0378">Hydrolase</keyword>
<dbReference type="PANTHER" id="PTHR23129">
    <property type="entry name" value="ACYL-COENZYME A DIPHOSPHATASE FITM2"/>
    <property type="match status" value="1"/>
</dbReference>
<dbReference type="EMBL" id="JBJKFK010000171">
    <property type="protein sequence ID" value="KAL3319089.1"/>
    <property type="molecule type" value="Genomic_DNA"/>
</dbReference>
<evidence type="ECO:0000256" key="3">
    <source>
        <dbReference type="ARBA" id="ARBA00022801"/>
    </source>
</evidence>
<keyword evidence="4" id="KW-0256">Endoplasmic reticulum</keyword>
<comment type="subcellular location">
    <subcellularLocation>
        <location evidence="1">Endoplasmic reticulum membrane</location>
        <topology evidence="1">Multi-pass membrane protein</topology>
    </subcellularLocation>
</comment>
<keyword evidence="7 8" id="KW-0472">Membrane</keyword>
<dbReference type="Proteomes" id="UP001626550">
    <property type="component" value="Unassembled WGS sequence"/>
</dbReference>
<organism evidence="9 10">
    <name type="scientific">Cichlidogyrus casuarinus</name>
    <dbReference type="NCBI Taxonomy" id="1844966"/>
    <lineage>
        <taxon>Eukaryota</taxon>
        <taxon>Metazoa</taxon>
        <taxon>Spiralia</taxon>
        <taxon>Lophotrochozoa</taxon>
        <taxon>Platyhelminthes</taxon>
        <taxon>Monogenea</taxon>
        <taxon>Monopisthocotylea</taxon>
        <taxon>Dactylogyridea</taxon>
        <taxon>Ancyrocephalidae</taxon>
        <taxon>Cichlidogyrus</taxon>
    </lineage>
</organism>
<keyword evidence="2 8" id="KW-0812">Transmembrane</keyword>
<name>A0ABD2QHU5_9PLAT</name>
<feature type="transmembrane region" description="Helical" evidence="8">
    <location>
        <begin position="103"/>
        <end position="129"/>
    </location>
</feature>
<keyword evidence="5 8" id="KW-1133">Transmembrane helix</keyword>
<dbReference type="Pfam" id="PF10261">
    <property type="entry name" value="FIT"/>
    <property type="match status" value="1"/>
</dbReference>
<evidence type="ECO:0000256" key="6">
    <source>
        <dbReference type="ARBA" id="ARBA00023098"/>
    </source>
</evidence>
<sequence>MSPNATVVDEVRKLYTNKRLCHNHGGNWMGFDISGHCFLMILCNLWIMEELRVMNYWNKLADALYPTGRTDSEDRNMLTPQLAQLKPNQLKTMRSSFNRLSNLLRMTFNFLSILLMLWDFILLTTVIYFHTMPTKLLGCLFAIGCWFIGYRVVFPSTQSGAALGIAPGMPGDGPIWFMPRFSN</sequence>
<reference evidence="9 10" key="1">
    <citation type="submission" date="2024-11" db="EMBL/GenBank/DDBJ databases">
        <title>Adaptive evolution of stress response genes in parasites aligns with host niche diversity.</title>
        <authorList>
            <person name="Hahn C."/>
            <person name="Resl P."/>
        </authorList>
    </citation>
    <scope>NUCLEOTIDE SEQUENCE [LARGE SCALE GENOMIC DNA]</scope>
    <source>
        <strain evidence="9">EGGRZ-B1_66</strain>
        <tissue evidence="9">Body</tissue>
    </source>
</reference>
<dbReference type="GO" id="GO:0006629">
    <property type="term" value="P:lipid metabolic process"/>
    <property type="evidence" value="ECO:0007669"/>
    <property type="project" value="UniProtKB-KW"/>
</dbReference>
<proteinExistence type="predicted"/>
<evidence type="ECO:0000256" key="1">
    <source>
        <dbReference type="ARBA" id="ARBA00004477"/>
    </source>
</evidence>
<evidence type="ECO:0000313" key="9">
    <source>
        <dbReference type="EMBL" id="KAL3319089.1"/>
    </source>
</evidence>